<dbReference type="SUPFAM" id="SSF69572">
    <property type="entry name" value="Activating enzymes of the ubiquitin-like proteins"/>
    <property type="match status" value="1"/>
</dbReference>
<evidence type="ECO:0000313" key="2">
    <source>
        <dbReference type="EMBL" id="KMT21279.1"/>
    </source>
</evidence>
<dbReference type="InterPro" id="IPR000594">
    <property type="entry name" value="ThiF_NAD_FAD-bd"/>
</dbReference>
<organism evidence="2 3">
    <name type="scientific">Clostridium cylindrosporum DSM 605</name>
    <dbReference type="NCBI Taxonomy" id="1121307"/>
    <lineage>
        <taxon>Bacteria</taxon>
        <taxon>Bacillati</taxon>
        <taxon>Bacillota</taxon>
        <taxon>Clostridia</taxon>
        <taxon>Eubacteriales</taxon>
        <taxon>Clostridiaceae</taxon>
        <taxon>Clostridium</taxon>
    </lineage>
</organism>
<dbReference type="FunFam" id="3.40.50.720:FF:000141">
    <property type="entry name" value="tRNA threonylcarbamoyladenosine dehydratase"/>
    <property type="match status" value="1"/>
</dbReference>
<evidence type="ECO:0000259" key="1">
    <source>
        <dbReference type="Pfam" id="PF00899"/>
    </source>
</evidence>
<dbReference type="GO" id="GO:0061504">
    <property type="term" value="P:cyclic threonylcarbamoyladenosine biosynthetic process"/>
    <property type="evidence" value="ECO:0007669"/>
    <property type="project" value="TreeGrafter"/>
</dbReference>
<dbReference type="Proteomes" id="UP000036756">
    <property type="component" value="Unassembled WGS sequence"/>
</dbReference>
<dbReference type="InterPro" id="IPR035985">
    <property type="entry name" value="Ubiquitin-activating_enz"/>
</dbReference>
<dbReference type="Pfam" id="PF00899">
    <property type="entry name" value="ThiF"/>
    <property type="match status" value="1"/>
</dbReference>
<keyword evidence="3" id="KW-1185">Reference proteome</keyword>
<keyword evidence="2" id="KW-0436">Ligase</keyword>
<dbReference type="AlphaFoldDB" id="A0A0J8DAD4"/>
<evidence type="ECO:0000313" key="3">
    <source>
        <dbReference type="Proteomes" id="UP000036756"/>
    </source>
</evidence>
<dbReference type="PANTHER" id="PTHR43267">
    <property type="entry name" value="TRNA THREONYLCARBAMOYLADENOSINE DEHYDRATASE"/>
    <property type="match status" value="1"/>
</dbReference>
<dbReference type="PANTHER" id="PTHR43267:SF1">
    <property type="entry name" value="TRNA THREONYLCARBAMOYLADENOSINE DEHYDRATASE"/>
    <property type="match status" value="1"/>
</dbReference>
<protein>
    <submittedName>
        <fullName evidence="2">tRNA threonylcarbamoyladenosine dehydratase TcdA</fullName>
        <ecNumber evidence="2">6.1.-.-</ecNumber>
    </submittedName>
</protein>
<comment type="caution">
    <text evidence="2">The sequence shown here is derived from an EMBL/GenBank/DDBJ whole genome shotgun (WGS) entry which is preliminary data.</text>
</comment>
<proteinExistence type="predicted"/>
<dbReference type="RefSeq" id="WP_048570725.1">
    <property type="nucleotide sequence ID" value="NZ_LFVU01000027.1"/>
</dbReference>
<dbReference type="EMBL" id="LFVU01000027">
    <property type="protein sequence ID" value="KMT21279.1"/>
    <property type="molecule type" value="Genomic_DNA"/>
</dbReference>
<dbReference type="InterPro" id="IPR045886">
    <property type="entry name" value="ThiF/MoeB/HesA"/>
</dbReference>
<dbReference type="GO" id="GO:0008641">
    <property type="term" value="F:ubiquitin-like modifier activating enzyme activity"/>
    <property type="evidence" value="ECO:0007669"/>
    <property type="project" value="InterPro"/>
</dbReference>
<dbReference type="Gene3D" id="3.40.50.720">
    <property type="entry name" value="NAD(P)-binding Rossmann-like Domain"/>
    <property type="match status" value="1"/>
</dbReference>
<dbReference type="EC" id="6.1.-.-" evidence="2"/>
<dbReference type="OrthoDB" id="9804150at2"/>
<dbReference type="STRING" id="1121307.CLCY_2c00390"/>
<name>A0A0J8DAD4_CLOCY</name>
<accession>A0A0J8DAD4</accession>
<reference evidence="2 3" key="1">
    <citation type="submission" date="2015-06" db="EMBL/GenBank/DDBJ databases">
        <title>Draft genome sequence of the purine-degrading Clostridium cylindrosporum HC-1 (DSM 605).</title>
        <authorList>
            <person name="Poehlein A."/>
            <person name="Schiel-Bengelsdorf B."/>
            <person name="Bengelsdorf F."/>
            <person name="Daniel R."/>
            <person name="Duerre P."/>
        </authorList>
    </citation>
    <scope>NUCLEOTIDE SEQUENCE [LARGE SCALE GENOMIC DNA]</scope>
    <source>
        <strain evidence="2 3">DSM 605</strain>
    </source>
</reference>
<dbReference type="PATRIC" id="fig|1121307.3.peg.895"/>
<dbReference type="CDD" id="cd00755">
    <property type="entry name" value="YgdL_like"/>
    <property type="match status" value="1"/>
</dbReference>
<feature type="domain" description="THIF-type NAD/FAD binding fold" evidence="1">
    <location>
        <begin position="10"/>
        <end position="248"/>
    </location>
</feature>
<dbReference type="GO" id="GO:0061503">
    <property type="term" value="F:tRNA threonylcarbamoyladenosine dehydratase"/>
    <property type="evidence" value="ECO:0007669"/>
    <property type="project" value="TreeGrafter"/>
</dbReference>
<sequence length="250" mass="27298">MLGPFSRTQLIIGQEGLDKLKSSTVAIFGIGGVGSFTAEALARSGVGKLILIDDDNICLTNINRQIHATTKTVGKDKVEVMRDRILDINPKCIVEVHKSFYSKDTAESLISTEYDYVVDAIDTVSSKIDMAERCGKLGIKIISSMGAGNKLDPTKFEVTDISKTSVCPLAKVMRHELKKRRVKKLKVVYSKEVPVKPRENDLHSCKSNCICPPGADRKCSVKRSIPGSISFVPSVVGLIMAGEVIKDLMK</sequence>
<gene>
    <name evidence="2" type="primary">tcdA</name>
    <name evidence="2" type="ORF">CLCY_2c00390</name>
</gene>